<dbReference type="OrthoDB" id="10325279at2759"/>
<evidence type="ECO:0000256" key="2">
    <source>
        <dbReference type="SAM" id="SignalP"/>
    </source>
</evidence>
<reference evidence="3" key="1">
    <citation type="submission" date="2021-07" db="EMBL/GenBank/DDBJ databases">
        <authorList>
            <person name="Durling M."/>
        </authorList>
    </citation>
    <scope>NUCLEOTIDE SEQUENCE</scope>
</reference>
<feature type="region of interest" description="Disordered" evidence="1">
    <location>
        <begin position="74"/>
        <end position="146"/>
    </location>
</feature>
<evidence type="ECO:0000313" key="4">
    <source>
        <dbReference type="Proteomes" id="UP000701801"/>
    </source>
</evidence>
<feature type="compositionally biased region" description="Basic and acidic residues" evidence="1">
    <location>
        <begin position="96"/>
        <end position="113"/>
    </location>
</feature>
<feature type="signal peptide" evidence="2">
    <location>
        <begin position="1"/>
        <end position="16"/>
    </location>
</feature>
<name>A0A9N9LYE0_9HELO</name>
<protein>
    <submittedName>
        <fullName evidence="3">Uncharacterized protein</fullName>
    </submittedName>
</protein>
<dbReference type="EMBL" id="CAJVRM010000726">
    <property type="protein sequence ID" value="CAG8983359.1"/>
    <property type="molecule type" value="Genomic_DNA"/>
</dbReference>
<gene>
    <name evidence="3" type="ORF">HYALB_00000526</name>
</gene>
<evidence type="ECO:0000256" key="1">
    <source>
        <dbReference type="SAM" id="MobiDB-lite"/>
    </source>
</evidence>
<comment type="caution">
    <text evidence="3">The sequence shown here is derived from an EMBL/GenBank/DDBJ whole genome shotgun (WGS) entry which is preliminary data.</text>
</comment>
<keyword evidence="2" id="KW-0732">Signal</keyword>
<sequence>MLPSKAFAVAVLLSSAFVFPLPQKNDETPHLQPQKKSLALTIVGAAIGSAMMGTTMASHKKEFDALRKVAKLEKGQTYAPDSPTNPKFRPPMPPDMDDKFAYMFRENPKEKAISPRPKPGLGSDGTAQDLWFKTPGDMKENGWSKR</sequence>
<organism evidence="3 4">
    <name type="scientific">Hymenoscyphus albidus</name>
    <dbReference type="NCBI Taxonomy" id="595503"/>
    <lineage>
        <taxon>Eukaryota</taxon>
        <taxon>Fungi</taxon>
        <taxon>Dikarya</taxon>
        <taxon>Ascomycota</taxon>
        <taxon>Pezizomycotina</taxon>
        <taxon>Leotiomycetes</taxon>
        <taxon>Helotiales</taxon>
        <taxon>Helotiaceae</taxon>
        <taxon>Hymenoscyphus</taxon>
    </lineage>
</organism>
<proteinExistence type="predicted"/>
<dbReference type="AlphaFoldDB" id="A0A9N9LYE0"/>
<accession>A0A9N9LYE0</accession>
<dbReference type="Proteomes" id="UP000701801">
    <property type="component" value="Unassembled WGS sequence"/>
</dbReference>
<feature type="compositionally biased region" description="Basic and acidic residues" evidence="1">
    <location>
        <begin position="136"/>
        <end position="146"/>
    </location>
</feature>
<keyword evidence="4" id="KW-1185">Reference proteome</keyword>
<feature type="chain" id="PRO_5040253815" evidence="2">
    <location>
        <begin position="17"/>
        <end position="146"/>
    </location>
</feature>
<evidence type="ECO:0000313" key="3">
    <source>
        <dbReference type="EMBL" id="CAG8983359.1"/>
    </source>
</evidence>